<evidence type="ECO:0000313" key="2">
    <source>
        <dbReference type="Proteomes" id="UP001596065"/>
    </source>
</evidence>
<comment type="caution">
    <text evidence="1">The sequence shown here is derived from an EMBL/GenBank/DDBJ whole genome shotgun (WGS) entry which is preliminary data.</text>
</comment>
<gene>
    <name evidence="1" type="ORF">ACFP3J_38330</name>
</gene>
<name>A0ABW0WWJ9_STRNO</name>
<evidence type="ECO:0000313" key="1">
    <source>
        <dbReference type="EMBL" id="MFC5661284.1"/>
    </source>
</evidence>
<proteinExistence type="predicted"/>
<protein>
    <submittedName>
        <fullName evidence="1">KPC family carbapenem-hydrolyzing class A beta-lactamase</fullName>
    </submittedName>
</protein>
<dbReference type="EMBL" id="JBHSOE010000209">
    <property type="protein sequence ID" value="MFC5661284.1"/>
    <property type="molecule type" value="Genomic_DNA"/>
</dbReference>
<keyword evidence="2" id="KW-1185">Reference proteome</keyword>
<organism evidence="1 2">
    <name type="scientific">Streptomyces nogalater</name>
    <dbReference type="NCBI Taxonomy" id="38314"/>
    <lineage>
        <taxon>Bacteria</taxon>
        <taxon>Bacillati</taxon>
        <taxon>Actinomycetota</taxon>
        <taxon>Actinomycetes</taxon>
        <taxon>Kitasatosporales</taxon>
        <taxon>Streptomycetaceae</taxon>
        <taxon>Streptomyces</taxon>
    </lineage>
</organism>
<sequence>AVYTRAPNKDDKHSEAVIAAAARLALEGLGVNGQ</sequence>
<accession>A0ABW0WWJ9</accession>
<dbReference type="Proteomes" id="UP001596065">
    <property type="component" value="Unassembled WGS sequence"/>
</dbReference>
<reference evidence="2" key="1">
    <citation type="journal article" date="2019" name="Int. J. Syst. Evol. Microbiol.">
        <title>The Global Catalogue of Microorganisms (GCM) 10K type strain sequencing project: providing services to taxonomists for standard genome sequencing and annotation.</title>
        <authorList>
            <consortium name="The Broad Institute Genomics Platform"/>
            <consortium name="The Broad Institute Genome Sequencing Center for Infectious Disease"/>
            <person name="Wu L."/>
            <person name="Ma J."/>
        </authorList>
    </citation>
    <scope>NUCLEOTIDE SEQUENCE [LARGE SCALE GENOMIC DNA]</scope>
    <source>
        <strain evidence="2">KCTC 5701</strain>
    </source>
</reference>
<feature type="non-terminal residue" evidence="1">
    <location>
        <position position="1"/>
    </location>
</feature>